<proteinExistence type="predicted"/>
<organism evidence="1 2">
    <name type="scientific">Ambrosiozyma monospora</name>
    <name type="common">Yeast</name>
    <name type="synonym">Endomycopsis monosporus</name>
    <dbReference type="NCBI Taxonomy" id="43982"/>
    <lineage>
        <taxon>Eukaryota</taxon>
        <taxon>Fungi</taxon>
        <taxon>Dikarya</taxon>
        <taxon>Ascomycota</taxon>
        <taxon>Saccharomycotina</taxon>
        <taxon>Pichiomycetes</taxon>
        <taxon>Pichiales</taxon>
        <taxon>Pichiaceae</taxon>
        <taxon>Ambrosiozyma</taxon>
    </lineage>
</organism>
<protein>
    <submittedName>
        <fullName evidence="1">Unnamed protein product</fullName>
    </submittedName>
</protein>
<reference evidence="1" key="1">
    <citation type="submission" date="2023-04" db="EMBL/GenBank/DDBJ databases">
        <title>Ambrosiozyma monospora NBRC 10751.</title>
        <authorList>
            <person name="Ichikawa N."/>
            <person name="Sato H."/>
            <person name="Tonouchi N."/>
        </authorList>
    </citation>
    <scope>NUCLEOTIDE SEQUENCE</scope>
    <source>
        <strain evidence="1">NBRC 10751</strain>
    </source>
</reference>
<gene>
    <name evidence="1" type="ORF">Amon02_001109100</name>
</gene>
<accession>A0ACB5U3Y4</accession>
<name>A0ACB5U3Y4_AMBMO</name>
<evidence type="ECO:0000313" key="1">
    <source>
        <dbReference type="EMBL" id="GMF00785.1"/>
    </source>
</evidence>
<comment type="caution">
    <text evidence="1">The sequence shown here is derived from an EMBL/GenBank/DDBJ whole genome shotgun (WGS) entry which is preliminary data.</text>
</comment>
<evidence type="ECO:0000313" key="2">
    <source>
        <dbReference type="Proteomes" id="UP001165064"/>
    </source>
</evidence>
<sequence length="131" mass="15152">MIMLHLWKEFVQNEIVAYKKIWKHNQSCDSDGKINVPKFLFSGEVTGSEMVTIETRKGNDRIFCGPYLVLEKLKGNLRHTTGDRELEKANQEIKKLAAIGIIPKNVCLENFLFDESSIFVFGFQHVEFRKS</sequence>
<dbReference type="Proteomes" id="UP001165064">
    <property type="component" value="Unassembled WGS sequence"/>
</dbReference>
<dbReference type="EMBL" id="BSXS01011558">
    <property type="protein sequence ID" value="GMF00785.1"/>
    <property type="molecule type" value="Genomic_DNA"/>
</dbReference>
<keyword evidence="2" id="KW-1185">Reference proteome</keyword>